<feature type="compositionally biased region" description="Polar residues" evidence="4">
    <location>
        <begin position="386"/>
        <end position="396"/>
    </location>
</feature>
<feature type="region of interest" description="Disordered" evidence="4">
    <location>
        <begin position="386"/>
        <end position="407"/>
    </location>
</feature>
<keyword evidence="5" id="KW-0812">Transmembrane</keyword>
<evidence type="ECO:0000256" key="3">
    <source>
        <dbReference type="ARBA" id="ARBA00023163"/>
    </source>
</evidence>
<evidence type="ECO:0000256" key="4">
    <source>
        <dbReference type="SAM" id="MobiDB-lite"/>
    </source>
</evidence>
<dbReference type="AlphaFoldDB" id="A0A2R8AFU9"/>
<evidence type="ECO:0000259" key="6">
    <source>
        <dbReference type="PROSITE" id="PS01124"/>
    </source>
</evidence>
<feature type="transmembrane region" description="Helical" evidence="5">
    <location>
        <begin position="70"/>
        <end position="91"/>
    </location>
</feature>
<dbReference type="PRINTS" id="PR00032">
    <property type="entry name" value="HTHARAC"/>
</dbReference>
<dbReference type="PROSITE" id="PS00041">
    <property type="entry name" value="HTH_ARAC_FAMILY_1"/>
    <property type="match status" value="1"/>
</dbReference>
<dbReference type="SMART" id="SM00342">
    <property type="entry name" value="HTH_ARAC"/>
    <property type="match status" value="1"/>
</dbReference>
<dbReference type="InterPro" id="IPR020449">
    <property type="entry name" value="Tscrpt_reg_AraC-type_HTH"/>
</dbReference>
<accession>A0A2R8AFU9</accession>
<feature type="transmembrane region" description="Helical" evidence="5">
    <location>
        <begin position="189"/>
        <end position="212"/>
    </location>
</feature>
<keyword evidence="2" id="KW-0238">DNA-binding</keyword>
<dbReference type="Pfam" id="PF12833">
    <property type="entry name" value="HTH_18"/>
    <property type="match status" value="1"/>
</dbReference>
<feature type="transmembrane region" description="Helical" evidence="5">
    <location>
        <begin position="33"/>
        <end position="50"/>
    </location>
</feature>
<dbReference type="PANTHER" id="PTHR43280:SF2">
    <property type="entry name" value="HTH-TYPE TRANSCRIPTIONAL REGULATOR EXSA"/>
    <property type="match status" value="1"/>
</dbReference>
<dbReference type="OrthoDB" id="186587at2"/>
<evidence type="ECO:0000256" key="2">
    <source>
        <dbReference type="ARBA" id="ARBA00023125"/>
    </source>
</evidence>
<name>A0A2R8AFU9_9RHOB</name>
<dbReference type="Gene3D" id="1.10.10.60">
    <property type="entry name" value="Homeodomain-like"/>
    <property type="match status" value="2"/>
</dbReference>
<dbReference type="Proteomes" id="UP000244932">
    <property type="component" value="Unassembled WGS sequence"/>
</dbReference>
<keyword evidence="3" id="KW-0804">Transcription</keyword>
<evidence type="ECO:0000256" key="1">
    <source>
        <dbReference type="ARBA" id="ARBA00023015"/>
    </source>
</evidence>
<evidence type="ECO:0000256" key="5">
    <source>
        <dbReference type="SAM" id="Phobius"/>
    </source>
</evidence>
<keyword evidence="5" id="KW-0472">Membrane</keyword>
<feature type="transmembrane region" description="Helical" evidence="5">
    <location>
        <begin position="103"/>
        <end position="123"/>
    </location>
</feature>
<keyword evidence="8" id="KW-1185">Reference proteome</keyword>
<evidence type="ECO:0000313" key="7">
    <source>
        <dbReference type="EMBL" id="SPF31124.1"/>
    </source>
</evidence>
<dbReference type="InterPro" id="IPR009057">
    <property type="entry name" value="Homeodomain-like_sf"/>
</dbReference>
<evidence type="ECO:0000313" key="8">
    <source>
        <dbReference type="Proteomes" id="UP000244932"/>
    </source>
</evidence>
<keyword evidence="1" id="KW-0805">Transcription regulation</keyword>
<dbReference type="RefSeq" id="WP_108783839.1">
    <property type="nucleotide sequence ID" value="NZ_OMKW01000005.1"/>
</dbReference>
<dbReference type="GO" id="GO:0003700">
    <property type="term" value="F:DNA-binding transcription factor activity"/>
    <property type="evidence" value="ECO:0007669"/>
    <property type="project" value="InterPro"/>
</dbReference>
<sequence length="407" mass="44816">MEKIIIEMTSLATIAIVAFGILLSLTQTPFPRVRLSFAAFLAAVAANNLSTGLTPLLEALGTLHVVEVDLVLGLATSLCLAPLFWIYVVAVTSSTDHGMTTRLLHFALPGLAAMAGFLVLIAPRSVRDVLFAEGMLPASPYHSTLIILLVLLHLAIYPQMAIYLILIVKRMHNYRKMLRDLYASTERHELRWMYSIAVLGGVFWFANAAIVFVSASPSPSDASFAFTTLSGLTGLGLATATTLWGLRQQPPLMSDQSSGDMGPVTRVKPTNAVSPKYEKSALSNETTARLSRKLRKSMEVDHLHRDPNLSLWTLSRHIGASPNYISQTLNEEIKETFFDFVNGYRISDAKDLLERTDQTVLQIAYEVGFNARSSFYNSFKRRTGVTPTQYRHSLSDPSGMDDAIASN</sequence>
<gene>
    <name evidence="7" type="ORF">POI8812_03475</name>
</gene>
<dbReference type="GO" id="GO:0043565">
    <property type="term" value="F:sequence-specific DNA binding"/>
    <property type="evidence" value="ECO:0007669"/>
    <property type="project" value="InterPro"/>
</dbReference>
<feature type="transmembrane region" description="Helical" evidence="5">
    <location>
        <begin position="224"/>
        <end position="246"/>
    </location>
</feature>
<feature type="transmembrane region" description="Helical" evidence="5">
    <location>
        <begin position="6"/>
        <end position="26"/>
    </location>
</feature>
<dbReference type="EMBL" id="OMKW01000005">
    <property type="protein sequence ID" value="SPF31124.1"/>
    <property type="molecule type" value="Genomic_DNA"/>
</dbReference>
<proteinExistence type="predicted"/>
<dbReference type="SUPFAM" id="SSF46689">
    <property type="entry name" value="Homeodomain-like"/>
    <property type="match status" value="1"/>
</dbReference>
<dbReference type="PANTHER" id="PTHR43280">
    <property type="entry name" value="ARAC-FAMILY TRANSCRIPTIONAL REGULATOR"/>
    <property type="match status" value="1"/>
</dbReference>
<dbReference type="PROSITE" id="PS01124">
    <property type="entry name" value="HTH_ARAC_FAMILY_2"/>
    <property type="match status" value="1"/>
</dbReference>
<keyword evidence="5" id="KW-1133">Transmembrane helix</keyword>
<dbReference type="InterPro" id="IPR018060">
    <property type="entry name" value="HTH_AraC"/>
</dbReference>
<organism evidence="7 8">
    <name type="scientific">Pontivivens insulae</name>
    <dbReference type="NCBI Taxonomy" id="1639689"/>
    <lineage>
        <taxon>Bacteria</taxon>
        <taxon>Pseudomonadati</taxon>
        <taxon>Pseudomonadota</taxon>
        <taxon>Alphaproteobacteria</taxon>
        <taxon>Rhodobacterales</taxon>
        <taxon>Paracoccaceae</taxon>
        <taxon>Pontivivens</taxon>
    </lineage>
</organism>
<protein>
    <submittedName>
        <fullName evidence="7">HTH-type transcriptional regulator</fullName>
    </submittedName>
</protein>
<dbReference type="InterPro" id="IPR018062">
    <property type="entry name" value="HTH_AraC-typ_CS"/>
</dbReference>
<feature type="domain" description="HTH araC/xylS-type" evidence="6">
    <location>
        <begin position="292"/>
        <end position="393"/>
    </location>
</feature>
<reference evidence="7 8" key="1">
    <citation type="submission" date="2018-03" db="EMBL/GenBank/DDBJ databases">
        <authorList>
            <person name="Keele B.F."/>
        </authorList>
    </citation>
    <scope>NUCLEOTIDE SEQUENCE [LARGE SCALE GENOMIC DNA]</scope>
    <source>
        <strain evidence="7 8">CeCT 8812</strain>
    </source>
</reference>
<feature type="transmembrane region" description="Helical" evidence="5">
    <location>
        <begin position="143"/>
        <end position="168"/>
    </location>
</feature>